<reference evidence="1 2" key="1">
    <citation type="submission" date="2016-03" db="EMBL/GenBank/DDBJ databases">
        <title>Comparative genomics of the ectomycorrhizal sister species Rhizopogon vinicolor and Rhizopogon vesiculosus (Basidiomycota: Boletales) reveals a divergence of the mating type B locus.</title>
        <authorList>
            <person name="Mujic A.B."/>
            <person name="Kuo A."/>
            <person name="Tritt A."/>
            <person name="Lipzen A."/>
            <person name="Chen C."/>
            <person name="Johnson J."/>
            <person name="Sharma A."/>
            <person name="Barry K."/>
            <person name="Grigoriev I.V."/>
            <person name="Spatafora J.W."/>
        </authorList>
    </citation>
    <scope>NUCLEOTIDE SEQUENCE [LARGE SCALE GENOMIC DNA]</scope>
    <source>
        <strain evidence="1 2">AM-OR11-056</strain>
    </source>
</reference>
<sequence>MAELETAKLT</sequence>
<gene>
    <name evidence="1" type="ORF">AZE42_13946</name>
</gene>
<accession>A0A1J8QF41</accession>
<dbReference type="EMBL" id="LVVM01004771">
    <property type="protein sequence ID" value="OJA12217.1"/>
    <property type="molecule type" value="Genomic_DNA"/>
</dbReference>
<name>A0A1J8QF41_9AGAM</name>
<dbReference type="Proteomes" id="UP000183567">
    <property type="component" value="Unassembled WGS sequence"/>
</dbReference>
<evidence type="ECO:0000313" key="2">
    <source>
        <dbReference type="Proteomes" id="UP000183567"/>
    </source>
</evidence>
<comment type="caution">
    <text evidence="1">The sequence shown here is derived from an EMBL/GenBank/DDBJ whole genome shotgun (WGS) entry which is preliminary data.</text>
</comment>
<proteinExistence type="predicted"/>
<evidence type="ECO:0000313" key="1">
    <source>
        <dbReference type="EMBL" id="OJA12217.1"/>
    </source>
</evidence>
<keyword evidence="2" id="KW-1185">Reference proteome</keyword>
<protein>
    <submittedName>
        <fullName evidence="1">Uncharacterized protein</fullName>
    </submittedName>
</protein>
<feature type="non-terminal residue" evidence="1">
    <location>
        <position position="10"/>
    </location>
</feature>
<organism evidence="1 2">
    <name type="scientific">Rhizopogon vesiculosus</name>
    <dbReference type="NCBI Taxonomy" id="180088"/>
    <lineage>
        <taxon>Eukaryota</taxon>
        <taxon>Fungi</taxon>
        <taxon>Dikarya</taxon>
        <taxon>Basidiomycota</taxon>
        <taxon>Agaricomycotina</taxon>
        <taxon>Agaricomycetes</taxon>
        <taxon>Agaricomycetidae</taxon>
        <taxon>Boletales</taxon>
        <taxon>Suillineae</taxon>
        <taxon>Rhizopogonaceae</taxon>
        <taxon>Rhizopogon</taxon>
    </lineage>
</organism>